<evidence type="ECO:0000313" key="2">
    <source>
        <dbReference type="Proteomes" id="UP001652660"/>
    </source>
</evidence>
<proteinExistence type="predicted"/>
<keyword evidence="2" id="KW-1185">Reference proteome</keyword>
<gene>
    <name evidence="3" type="primary">LOC140011354</name>
</gene>
<dbReference type="InterPro" id="IPR050951">
    <property type="entry name" value="Retrovirus_Pol_polyprotein"/>
</dbReference>
<protein>
    <submittedName>
        <fullName evidence="3">Uncharacterized mitochondrial protein AtMg00860-like</fullName>
    </submittedName>
</protein>
<dbReference type="RefSeq" id="XP_071916248.1">
    <property type="nucleotide sequence ID" value="XM_072060147.1"/>
</dbReference>
<dbReference type="InterPro" id="IPR043502">
    <property type="entry name" value="DNA/RNA_pol_sf"/>
</dbReference>
<dbReference type="Proteomes" id="UP001652660">
    <property type="component" value="Chromosome 7e"/>
</dbReference>
<dbReference type="Gene3D" id="3.30.70.270">
    <property type="match status" value="3"/>
</dbReference>
<feature type="domain" description="Reverse transcriptase" evidence="1">
    <location>
        <begin position="36"/>
        <end position="106"/>
    </location>
</feature>
<dbReference type="Gene3D" id="3.10.10.10">
    <property type="entry name" value="HIV Type 1 Reverse Transcriptase, subunit A, domain 1"/>
    <property type="match status" value="1"/>
</dbReference>
<dbReference type="CDD" id="cd01647">
    <property type="entry name" value="RT_LTR"/>
    <property type="match status" value="1"/>
</dbReference>
<dbReference type="InterPro" id="IPR000477">
    <property type="entry name" value="RT_dom"/>
</dbReference>
<dbReference type="GeneID" id="140011354"/>
<evidence type="ECO:0000259" key="1">
    <source>
        <dbReference type="Pfam" id="PF00078"/>
    </source>
</evidence>
<sequence length="250" mass="28796">MAPVELTELKEQLQELLDKKFIRPSVSPWGAPVLFVKKKDGTLRLCIDYRELNKITIKNKYPLPRIDDLFDQLKGARVFSKIDLKSGYHQLKIKEGDIAKTAFRISEEAHEQHLREVLGILKKERLYAKFSKCEFWLRSVAFLGHVISGQGVSIDPKKVEAVTNWPRPTNVTEVRSFLGLSGYYRKFVEGFSTIATPLSRLIQKRAKFAWTPKCEESFQELNRRLVCAPVLALPSGRDDFVFIVMLLRID</sequence>
<dbReference type="Pfam" id="PF00078">
    <property type="entry name" value="RVT_1"/>
    <property type="match status" value="1"/>
</dbReference>
<evidence type="ECO:0000313" key="3">
    <source>
        <dbReference type="RefSeq" id="XP_071916248.1"/>
    </source>
</evidence>
<dbReference type="SUPFAM" id="SSF56672">
    <property type="entry name" value="DNA/RNA polymerases"/>
    <property type="match status" value="1"/>
</dbReference>
<dbReference type="PANTHER" id="PTHR37984:SF5">
    <property type="entry name" value="PROTEIN NYNRIN-LIKE"/>
    <property type="match status" value="1"/>
</dbReference>
<name>A0ABM4V9N6_COFAR</name>
<dbReference type="InterPro" id="IPR043128">
    <property type="entry name" value="Rev_trsase/Diguanyl_cyclase"/>
</dbReference>
<reference evidence="3" key="1">
    <citation type="submission" date="2025-08" db="UniProtKB">
        <authorList>
            <consortium name="RefSeq"/>
        </authorList>
    </citation>
    <scope>IDENTIFICATION</scope>
    <source>
        <tissue evidence="3">Leaves</tissue>
    </source>
</reference>
<accession>A0ABM4V9N6</accession>
<dbReference type="PANTHER" id="PTHR37984">
    <property type="entry name" value="PROTEIN CBG26694"/>
    <property type="match status" value="1"/>
</dbReference>
<organism evidence="2 3">
    <name type="scientific">Coffea arabica</name>
    <name type="common">Arabian coffee</name>
    <dbReference type="NCBI Taxonomy" id="13443"/>
    <lineage>
        <taxon>Eukaryota</taxon>
        <taxon>Viridiplantae</taxon>
        <taxon>Streptophyta</taxon>
        <taxon>Embryophyta</taxon>
        <taxon>Tracheophyta</taxon>
        <taxon>Spermatophyta</taxon>
        <taxon>Magnoliopsida</taxon>
        <taxon>eudicotyledons</taxon>
        <taxon>Gunneridae</taxon>
        <taxon>Pentapetalae</taxon>
        <taxon>asterids</taxon>
        <taxon>lamiids</taxon>
        <taxon>Gentianales</taxon>
        <taxon>Rubiaceae</taxon>
        <taxon>Ixoroideae</taxon>
        <taxon>Gardenieae complex</taxon>
        <taxon>Bertiereae - Coffeeae clade</taxon>
        <taxon>Coffeeae</taxon>
        <taxon>Coffea</taxon>
    </lineage>
</organism>